<dbReference type="KEGG" id="chk:D4L85_16450"/>
<protein>
    <submittedName>
        <fullName evidence="1">Uncharacterized protein</fullName>
    </submittedName>
</protein>
<evidence type="ECO:0000313" key="1">
    <source>
        <dbReference type="EMBL" id="AYB32062.1"/>
    </source>
</evidence>
<organism evidence="1 2">
    <name type="scientific">Chryseolinea soli</name>
    <dbReference type="NCBI Taxonomy" id="2321403"/>
    <lineage>
        <taxon>Bacteria</taxon>
        <taxon>Pseudomonadati</taxon>
        <taxon>Bacteroidota</taxon>
        <taxon>Cytophagia</taxon>
        <taxon>Cytophagales</taxon>
        <taxon>Fulvivirgaceae</taxon>
        <taxon>Chryseolinea</taxon>
    </lineage>
</organism>
<dbReference type="EMBL" id="CP032382">
    <property type="protein sequence ID" value="AYB32062.1"/>
    <property type="molecule type" value="Genomic_DNA"/>
</dbReference>
<evidence type="ECO:0000313" key="2">
    <source>
        <dbReference type="Proteomes" id="UP000266183"/>
    </source>
</evidence>
<sequence>MQAEESFIRLTNDNIIELVRERRNELITKLLDAAELNLFLKESFGITEVSLIKQEFIKRALKELELSPINLPHYGQIILEIRKTGSLTISSDNEKRFYLDIRNSIKNYLL</sequence>
<reference evidence="2" key="1">
    <citation type="submission" date="2018-09" db="EMBL/GenBank/DDBJ databases">
        <title>Chryseolinea sp. KIS68-18 isolated from soil.</title>
        <authorList>
            <person name="Weon H.-Y."/>
            <person name="Kwon S.-W."/>
            <person name="Lee S.A."/>
        </authorList>
    </citation>
    <scope>NUCLEOTIDE SEQUENCE [LARGE SCALE GENOMIC DNA]</scope>
    <source>
        <strain evidence="2">KIS68-18</strain>
    </source>
</reference>
<dbReference type="AlphaFoldDB" id="A0A385SMJ3"/>
<proteinExistence type="predicted"/>
<dbReference type="Proteomes" id="UP000266183">
    <property type="component" value="Chromosome"/>
</dbReference>
<keyword evidence="2" id="KW-1185">Reference proteome</keyword>
<dbReference type="RefSeq" id="WP_119755323.1">
    <property type="nucleotide sequence ID" value="NZ_CP032382.1"/>
</dbReference>
<accession>A0A385SMJ3</accession>
<gene>
    <name evidence="1" type="ORF">D4L85_16450</name>
</gene>
<name>A0A385SMJ3_9BACT</name>